<gene>
    <name evidence="2" type="ORF">JL107_10475</name>
</gene>
<keyword evidence="3" id="KW-1185">Reference proteome</keyword>
<organism evidence="2 3">
    <name type="scientific">Nakamurella flavida</name>
    <dbReference type="NCBI Taxonomy" id="363630"/>
    <lineage>
        <taxon>Bacteria</taxon>
        <taxon>Bacillati</taxon>
        <taxon>Actinomycetota</taxon>
        <taxon>Actinomycetes</taxon>
        <taxon>Nakamurellales</taxon>
        <taxon>Nakamurellaceae</taxon>
        <taxon>Nakamurella</taxon>
    </lineage>
</organism>
<evidence type="ECO:0000313" key="2">
    <source>
        <dbReference type="EMBL" id="MBM9476872.1"/>
    </source>
</evidence>
<keyword evidence="1" id="KW-1133">Transmembrane helix</keyword>
<dbReference type="AlphaFoldDB" id="A0A938YJ14"/>
<protein>
    <submittedName>
        <fullName evidence="2">Septum formation initiator family protein</fullName>
    </submittedName>
</protein>
<dbReference type="InterPro" id="IPR007060">
    <property type="entry name" value="FtsL/DivIC"/>
</dbReference>
<evidence type="ECO:0000313" key="3">
    <source>
        <dbReference type="Proteomes" id="UP000663801"/>
    </source>
</evidence>
<accession>A0A938YJ14</accession>
<proteinExistence type="predicted"/>
<evidence type="ECO:0000256" key="1">
    <source>
        <dbReference type="SAM" id="Phobius"/>
    </source>
</evidence>
<name>A0A938YJ14_9ACTN</name>
<reference evidence="2" key="1">
    <citation type="submission" date="2021-01" db="EMBL/GenBank/DDBJ databases">
        <title>KCTC 19127 draft genome.</title>
        <authorList>
            <person name="An D."/>
        </authorList>
    </citation>
    <scope>NUCLEOTIDE SEQUENCE</scope>
    <source>
        <strain evidence="2">KCTC 19127</strain>
    </source>
</reference>
<keyword evidence="1" id="KW-0472">Membrane</keyword>
<dbReference type="Proteomes" id="UP000663801">
    <property type="component" value="Unassembled WGS sequence"/>
</dbReference>
<dbReference type="Pfam" id="PF04977">
    <property type="entry name" value="DivIC"/>
    <property type="match status" value="1"/>
</dbReference>
<dbReference type="EMBL" id="JAERWL010000009">
    <property type="protein sequence ID" value="MBM9476872.1"/>
    <property type="molecule type" value="Genomic_DNA"/>
</dbReference>
<sequence>MAGRRFGRTGSSPVGPRTVLPKSRLTRQLAILGIVLCAVALTVAFPLRGYLEQRSVQAAAAAEQVELQAQKADLEAQVAALQDPDHIRTEARRRLQYVSPGDTVFTVHAPGAPVVIDAPVTAAPPPQSWYSGLWETVTEPAAAPNATGTP</sequence>
<keyword evidence="1" id="KW-0812">Transmembrane</keyword>
<comment type="caution">
    <text evidence="2">The sequence shown here is derived from an EMBL/GenBank/DDBJ whole genome shotgun (WGS) entry which is preliminary data.</text>
</comment>
<dbReference type="RefSeq" id="WP_205256993.1">
    <property type="nucleotide sequence ID" value="NZ_BAAAPV010000001.1"/>
</dbReference>
<feature type="transmembrane region" description="Helical" evidence="1">
    <location>
        <begin position="29"/>
        <end position="47"/>
    </location>
</feature>